<dbReference type="PROSITE" id="PS51375">
    <property type="entry name" value="PPR"/>
    <property type="match status" value="1"/>
</dbReference>
<evidence type="ECO:0000313" key="3">
    <source>
        <dbReference type="Proteomes" id="UP001139887"/>
    </source>
</evidence>
<feature type="non-terminal residue" evidence="2">
    <location>
        <position position="202"/>
    </location>
</feature>
<reference evidence="2" key="1">
    <citation type="submission" date="2022-07" db="EMBL/GenBank/DDBJ databases">
        <title>Phylogenomic reconstructions and comparative analyses of Kickxellomycotina fungi.</title>
        <authorList>
            <person name="Reynolds N.K."/>
            <person name="Stajich J.E."/>
            <person name="Barry K."/>
            <person name="Grigoriev I.V."/>
            <person name="Crous P."/>
            <person name="Smith M.E."/>
        </authorList>
    </citation>
    <scope>NUCLEOTIDE SEQUENCE</scope>
    <source>
        <strain evidence="2">NRRL 1566</strain>
    </source>
</reference>
<feature type="repeat" description="PPR" evidence="1">
    <location>
        <begin position="40"/>
        <end position="74"/>
    </location>
</feature>
<sequence length="202" mass="22936">MSQDYEFFDTLVYKQLPELIERLSMAVTNPQQVEFIKDYKQDVWSTIIHTFASIKRIEEAADYFRRIVRQGSYPSTDACAALLNALSIGDSPLPVLPTDHSESEPTIYGLKPAYPPQGKAPTDMFIVPDSPEKYIELVAEVGLAMLYSALRQNILHKTRFYRTLLHVLSKAGMVDELKLVFGVVMPEAFRNVPPHLLILQSF</sequence>
<dbReference type="AlphaFoldDB" id="A0A9W8I292"/>
<gene>
    <name evidence="2" type="ORF">IWW36_006158</name>
</gene>
<comment type="caution">
    <text evidence="2">The sequence shown here is derived from an EMBL/GenBank/DDBJ whole genome shotgun (WGS) entry which is preliminary data.</text>
</comment>
<dbReference type="OrthoDB" id="5541807at2759"/>
<protein>
    <submittedName>
        <fullName evidence="2">Uncharacterized protein</fullName>
    </submittedName>
</protein>
<proteinExistence type="predicted"/>
<name>A0A9W8I292_9FUNG</name>
<keyword evidence="3" id="KW-1185">Reference proteome</keyword>
<dbReference type="NCBIfam" id="TIGR00756">
    <property type="entry name" value="PPR"/>
    <property type="match status" value="1"/>
</dbReference>
<dbReference type="InterPro" id="IPR002885">
    <property type="entry name" value="PPR_rpt"/>
</dbReference>
<organism evidence="2 3">
    <name type="scientific">Coemansia brasiliensis</name>
    <dbReference type="NCBI Taxonomy" id="2650707"/>
    <lineage>
        <taxon>Eukaryota</taxon>
        <taxon>Fungi</taxon>
        <taxon>Fungi incertae sedis</taxon>
        <taxon>Zoopagomycota</taxon>
        <taxon>Kickxellomycotina</taxon>
        <taxon>Kickxellomycetes</taxon>
        <taxon>Kickxellales</taxon>
        <taxon>Kickxellaceae</taxon>
        <taxon>Coemansia</taxon>
    </lineage>
</organism>
<dbReference type="Proteomes" id="UP001139887">
    <property type="component" value="Unassembled WGS sequence"/>
</dbReference>
<evidence type="ECO:0000313" key="2">
    <source>
        <dbReference type="EMBL" id="KAJ2841730.1"/>
    </source>
</evidence>
<evidence type="ECO:0000256" key="1">
    <source>
        <dbReference type="PROSITE-ProRule" id="PRU00708"/>
    </source>
</evidence>
<dbReference type="EMBL" id="JANBUW010002063">
    <property type="protein sequence ID" value="KAJ2841730.1"/>
    <property type="molecule type" value="Genomic_DNA"/>
</dbReference>
<accession>A0A9W8I292</accession>